<reference evidence="2" key="1">
    <citation type="submission" date="2021-01" db="EMBL/GenBank/DDBJ databases">
        <authorList>
            <consortium name="Genoscope - CEA"/>
            <person name="William W."/>
        </authorList>
    </citation>
    <scope>NUCLEOTIDE SEQUENCE</scope>
</reference>
<evidence type="ECO:0000256" key="1">
    <source>
        <dbReference type="ARBA" id="ARBA00022737"/>
    </source>
</evidence>
<name>A0A8S1Y4D4_9CILI</name>
<dbReference type="PANTHER" id="PTHR23084:SF263">
    <property type="entry name" value="MORN REPEAT-CONTAINING PROTEIN 1"/>
    <property type="match status" value="1"/>
</dbReference>
<comment type="caution">
    <text evidence="2">The sequence shown here is derived from an EMBL/GenBank/DDBJ whole genome shotgun (WGS) entry which is preliminary data.</text>
</comment>
<evidence type="ECO:0000313" key="3">
    <source>
        <dbReference type="Proteomes" id="UP000689195"/>
    </source>
</evidence>
<dbReference type="EMBL" id="CAJJDO010000150">
    <property type="protein sequence ID" value="CAD8208197.1"/>
    <property type="molecule type" value="Genomic_DNA"/>
</dbReference>
<sequence>MSGVEQQIILRNSESEERLQGLQNVPQNREQFLTKLKQKKEKYDQMSSIEFLSEEFKWKEDSRKLISSYIDNYLKDKPNCIIRQQSNCLPCLFKRSSEIGGFKKSWSKCVEQEYEKRFYGNIYFDNQDLQFMISQTLKVQDFEQLEEFQQRINQIKLGEIIDHFQNAKLFQNIFQFYDNDEINLIINYNRKYGSQLNYQYEDMNSDYLYGKRCEYGFEITKKENVNYIYIGQFFNNKYHGKGVLLQEPFQDSEGEEFFAGKKEKELFYFLHGIQKEGQIVVKQEQDIGYYHGEMKDNKRNGWGILKLKNGNQYKGQWQDNKMHGMGHFTWGNGEEYLGEYFQGIKHGFGRYKYQQNKIYLGQFKDGKQHGLALVQNSSKLNLYTEWRNGQLVV</sequence>
<dbReference type="InterPro" id="IPR003409">
    <property type="entry name" value="MORN"/>
</dbReference>
<protein>
    <submittedName>
        <fullName evidence="2">Uncharacterized protein</fullName>
    </submittedName>
</protein>
<gene>
    <name evidence="2" type="ORF">PPENT_87.1.T1500012</name>
</gene>
<organism evidence="2 3">
    <name type="scientific">Paramecium pentaurelia</name>
    <dbReference type="NCBI Taxonomy" id="43138"/>
    <lineage>
        <taxon>Eukaryota</taxon>
        <taxon>Sar</taxon>
        <taxon>Alveolata</taxon>
        <taxon>Ciliophora</taxon>
        <taxon>Intramacronucleata</taxon>
        <taxon>Oligohymenophorea</taxon>
        <taxon>Peniculida</taxon>
        <taxon>Parameciidae</taxon>
        <taxon>Paramecium</taxon>
    </lineage>
</organism>
<dbReference type="Proteomes" id="UP000689195">
    <property type="component" value="Unassembled WGS sequence"/>
</dbReference>
<dbReference type="AlphaFoldDB" id="A0A8S1Y4D4"/>
<keyword evidence="3" id="KW-1185">Reference proteome</keyword>
<evidence type="ECO:0000313" key="2">
    <source>
        <dbReference type="EMBL" id="CAD8208197.1"/>
    </source>
</evidence>
<dbReference type="PANTHER" id="PTHR23084">
    <property type="entry name" value="PHOSPHATIDYLINOSITOL-4-PHOSPHATE 5-KINASE RELATED"/>
    <property type="match status" value="1"/>
</dbReference>
<accession>A0A8S1Y4D4</accession>
<dbReference type="SMART" id="SM00698">
    <property type="entry name" value="MORN"/>
    <property type="match status" value="5"/>
</dbReference>
<keyword evidence="1" id="KW-0677">Repeat</keyword>
<dbReference type="Pfam" id="PF02493">
    <property type="entry name" value="MORN"/>
    <property type="match status" value="5"/>
</dbReference>
<dbReference type="OrthoDB" id="309108at2759"/>
<proteinExistence type="predicted"/>